<reference evidence="2 3" key="1">
    <citation type="journal article" date="2013" name="Genome Biol.">
        <title>The genome sequence of the most widely cultivated cacao type and its use to identify candidate genes regulating pod color.</title>
        <authorList>
            <person name="Motamayor J.C."/>
            <person name="Mockaitis K."/>
            <person name="Schmutz J."/>
            <person name="Haiminen N."/>
            <person name="Iii D.L."/>
            <person name="Cornejo O."/>
            <person name="Findley S.D."/>
            <person name="Zheng P."/>
            <person name="Utro F."/>
            <person name="Royaert S."/>
            <person name="Saski C."/>
            <person name="Jenkins J."/>
            <person name="Podicheti R."/>
            <person name="Zhao M."/>
            <person name="Scheffler B.E."/>
            <person name="Stack J.C."/>
            <person name="Feltus F.A."/>
            <person name="Mustiga G.M."/>
            <person name="Amores F."/>
            <person name="Phillips W."/>
            <person name="Marelli J.P."/>
            <person name="May G.D."/>
            <person name="Shapiro H."/>
            <person name="Ma J."/>
            <person name="Bustamante C.D."/>
            <person name="Schnell R.J."/>
            <person name="Main D."/>
            <person name="Gilbert D."/>
            <person name="Parida L."/>
            <person name="Kuhn D.N."/>
        </authorList>
    </citation>
    <scope>NUCLEOTIDE SEQUENCE [LARGE SCALE GENOMIC DNA]</scope>
    <source>
        <strain evidence="3">cv. Matina 1-6</strain>
    </source>
</reference>
<dbReference type="Gramene" id="EOY04554">
    <property type="protein sequence ID" value="EOY04554"/>
    <property type="gene ID" value="TCM_019787"/>
</dbReference>
<dbReference type="EMBL" id="CM001882">
    <property type="protein sequence ID" value="EOY04554.1"/>
    <property type="molecule type" value="Genomic_DNA"/>
</dbReference>
<proteinExistence type="predicted"/>
<dbReference type="InParanoid" id="A0A061EQF1"/>
<dbReference type="Proteomes" id="UP000026915">
    <property type="component" value="Chromosome 4"/>
</dbReference>
<organism evidence="2 3">
    <name type="scientific">Theobroma cacao</name>
    <name type="common">Cacao</name>
    <name type="synonym">Cocoa</name>
    <dbReference type="NCBI Taxonomy" id="3641"/>
    <lineage>
        <taxon>Eukaryota</taxon>
        <taxon>Viridiplantae</taxon>
        <taxon>Streptophyta</taxon>
        <taxon>Embryophyta</taxon>
        <taxon>Tracheophyta</taxon>
        <taxon>Spermatophyta</taxon>
        <taxon>Magnoliopsida</taxon>
        <taxon>eudicotyledons</taxon>
        <taxon>Gunneridae</taxon>
        <taxon>Pentapetalae</taxon>
        <taxon>rosids</taxon>
        <taxon>malvids</taxon>
        <taxon>Malvales</taxon>
        <taxon>Malvaceae</taxon>
        <taxon>Byttnerioideae</taxon>
        <taxon>Theobroma</taxon>
    </lineage>
</organism>
<evidence type="ECO:0000256" key="1">
    <source>
        <dbReference type="SAM" id="SignalP"/>
    </source>
</evidence>
<protein>
    <submittedName>
        <fullName evidence="2">Uncharacterized protein</fullName>
    </submittedName>
</protein>
<evidence type="ECO:0000313" key="3">
    <source>
        <dbReference type="Proteomes" id="UP000026915"/>
    </source>
</evidence>
<dbReference type="AlphaFoldDB" id="A0A061EQF1"/>
<keyword evidence="1" id="KW-0732">Signal</keyword>
<evidence type="ECO:0000313" key="2">
    <source>
        <dbReference type="EMBL" id="EOY04554.1"/>
    </source>
</evidence>
<dbReference type="HOGENOM" id="CLU_2727321_0_0_1"/>
<feature type="chain" id="PRO_5012113391" evidence="1">
    <location>
        <begin position="16"/>
        <end position="72"/>
    </location>
</feature>
<feature type="signal peptide" evidence="1">
    <location>
        <begin position="1"/>
        <end position="15"/>
    </location>
</feature>
<keyword evidence="3" id="KW-1185">Reference proteome</keyword>
<sequence>MKFLLLTGMSHFIKLLFFLARRKVEIVSFLFVRRLVSSSECFWGLPLPRRLFLVVPYVSVRAAISQLSFTMV</sequence>
<accession>A0A061EQF1</accession>
<gene>
    <name evidence="2" type="ORF">TCM_019787</name>
</gene>
<name>A0A061EQF1_THECC</name>